<keyword evidence="1" id="KW-0812">Transmembrane</keyword>
<comment type="caution">
    <text evidence="2">The sequence shown here is derived from an EMBL/GenBank/DDBJ whole genome shotgun (WGS) entry which is preliminary data.</text>
</comment>
<evidence type="ECO:0000256" key="1">
    <source>
        <dbReference type="SAM" id="Phobius"/>
    </source>
</evidence>
<dbReference type="RefSeq" id="WP_046467670.1">
    <property type="nucleotide sequence ID" value="NZ_LAKJ01000006.1"/>
</dbReference>
<evidence type="ECO:0000313" key="2">
    <source>
        <dbReference type="EMBL" id="KKI64765.1"/>
    </source>
</evidence>
<accession>A0A0M2P3E6</accession>
<organism evidence="2 3">
    <name type="scientific">Staphylococcus cohnii subsp. cohnii</name>
    <dbReference type="NCBI Taxonomy" id="74704"/>
    <lineage>
        <taxon>Bacteria</taxon>
        <taxon>Bacillati</taxon>
        <taxon>Bacillota</taxon>
        <taxon>Bacilli</taxon>
        <taxon>Bacillales</taxon>
        <taxon>Staphylococcaceae</taxon>
        <taxon>Staphylococcus</taxon>
        <taxon>Staphylococcus cohnii species complex</taxon>
    </lineage>
</organism>
<keyword evidence="1" id="KW-0472">Membrane</keyword>
<dbReference type="Proteomes" id="UP000034455">
    <property type="component" value="Unassembled WGS sequence"/>
</dbReference>
<gene>
    <name evidence="2" type="ORF">UF66_2286</name>
</gene>
<feature type="transmembrane region" description="Helical" evidence="1">
    <location>
        <begin position="6"/>
        <end position="30"/>
    </location>
</feature>
<feature type="transmembrane region" description="Helical" evidence="1">
    <location>
        <begin position="42"/>
        <end position="62"/>
    </location>
</feature>
<feature type="transmembrane region" description="Helical" evidence="1">
    <location>
        <begin position="166"/>
        <end position="188"/>
    </location>
</feature>
<protein>
    <submittedName>
        <fullName evidence="2">Uncharacterized protein</fullName>
    </submittedName>
</protein>
<name>A0A0M2P3E6_STACC</name>
<sequence length="249" mass="28750">MSIIEILIKLSPVIGILLPYCIKLISKVFIGKDNVKLITRSFTLSIFTLISSIILLVFIMLFAHIKISNNDTDIINAFTILVLVILSYAALASLMIKLYYKSKHAYSIAANSMNAKNHSEHIQKVFDEQLTIISNRVEDGNFKIDGKLKYIESLKYKKESKQTRNYRWFSIISWHVIPLGSLIAIYNLNGTHFNTWYVSISILSLSVIINSFIIHSDIKIFDGIIPLTMKLVERHHNEYKKQMNKYYKK</sequence>
<feature type="transmembrane region" description="Helical" evidence="1">
    <location>
        <begin position="74"/>
        <end position="96"/>
    </location>
</feature>
<dbReference type="EMBL" id="LAKJ01000006">
    <property type="protein sequence ID" value="KKI64765.1"/>
    <property type="molecule type" value="Genomic_DNA"/>
</dbReference>
<feature type="transmembrane region" description="Helical" evidence="1">
    <location>
        <begin position="194"/>
        <end position="214"/>
    </location>
</feature>
<keyword evidence="1" id="KW-1133">Transmembrane helix</keyword>
<dbReference type="AlphaFoldDB" id="A0A0M2P3E6"/>
<proteinExistence type="predicted"/>
<reference evidence="2 3" key="1">
    <citation type="submission" date="2015-03" db="EMBL/GenBank/DDBJ databases">
        <title>Genome Assembly of Staphylococcus cohnii subsp. cohnii strain G22B2.</title>
        <authorList>
            <person name="Nair G."/>
            <person name="Kaur G."/>
            <person name="Khatri I."/>
            <person name="Singh N.K."/>
            <person name="Sathyabama S."/>
            <person name="Maurya S.K."/>
            <person name="Subramanian S."/>
            <person name="Agrewala J.N."/>
            <person name="Mayilraj S."/>
        </authorList>
    </citation>
    <scope>NUCLEOTIDE SEQUENCE [LARGE SCALE GENOMIC DNA]</scope>
    <source>
        <strain evidence="2 3">G22B2</strain>
    </source>
</reference>
<dbReference type="PATRIC" id="fig|74704.6.peg.2369"/>
<evidence type="ECO:0000313" key="3">
    <source>
        <dbReference type="Proteomes" id="UP000034455"/>
    </source>
</evidence>